<keyword evidence="1" id="KW-0472">Membrane</keyword>
<keyword evidence="3" id="KW-1185">Reference proteome</keyword>
<dbReference type="Pfam" id="PF05437">
    <property type="entry name" value="AzlD"/>
    <property type="match status" value="1"/>
</dbReference>
<feature type="transmembrane region" description="Helical" evidence="1">
    <location>
        <begin position="73"/>
        <end position="90"/>
    </location>
</feature>
<keyword evidence="1" id="KW-1133">Transmembrane helix</keyword>
<dbReference type="AlphaFoldDB" id="A0A1I3CDV3"/>
<sequence length="117" mass="12778">MSHAMLILIIAVCALATFATRVLPFVALSRHAEHPLILHLGRYLPPAVMLILVLYALRHFRPLAEGSLNGGENGLPLLLASVTVAMLHLWRRNALLSIIGGTGLYMAMIQLGWFMPG</sequence>
<feature type="transmembrane region" description="Helical" evidence="1">
    <location>
        <begin position="96"/>
        <end position="115"/>
    </location>
</feature>
<proteinExistence type="predicted"/>
<dbReference type="RefSeq" id="WP_092846819.1">
    <property type="nucleotide sequence ID" value="NZ_FOPY01000008.1"/>
</dbReference>
<dbReference type="Proteomes" id="UP000199040">
    <property type="component" value="Unassembled WGS sequence"/>
</dbReference>
<feature type="transmembrane region" description="Helical" evidence="1">
    <location>
        <begin position="43"/>
        <end position="61"/>
    </location>
</feature>
<reference evidence="2 3" key="1">
    <citation type="submission" date="2016-10" db="EMBL/GenBank/DDBJ databases">
        <authorList>
            <person name="de Groot N.N."/>
        </authorList>
    </citation>
    <scope>NUCLEOTIDE SEQUENCE [LARGE SCALE GENOMIC DNA]</scope>
    <source>
        <strain evidence="2 3">CGMCC 1.6848</strain>
    </source>
</reference>
<protein>
    <submittedName>
        <fullName evidence="2">Branched-chain amino acid transport protein AzlD</fullName>
    </submittedName>
</protein>
<organism evidence="2 3">
    <name type="scientific">Modicisalibacter xianhensis</name>
    <dbReference type="NCBI Taxonomy" id="442341"/>
    <lineage>
        <taxon>Bacteria</taxon>
        <taxon>Pseudomonadati</taxon>
        <taxon>Pseudomonadota</taxon>
        <taxon>Gammaproteobacteria</taxon>
        <taxon>Oceanospirillales</taxon>
        <taxon>Halomonadaceae</taxon>
        <taxon>Modicisalibacter</taxon>
    </lineage>
</organism>
<dbReference type="InterPro" id="IPR008407">
    <property type="entry name" value="Brnchd-chn_aa_trnsp_AzlD"/>
</dbReference>
<evidence type="ECO:0000256" key="1">
    <source>
        <dbReference type="SAM" id="Phobius"/>
    </source>
</evidence>
<dbReference type="PIRSF" id="PIRSF003203">
    <property type="entry name" value="AzlD"/>
    <property type="match status" value="1"/>
</dbReference>
<dbReference type="STRING" id="442341.SAMN04487959_108147"/>
<dbReference type="EMBL" id="FOPY01000008">
    <property type="protein sequence ID" value="SFH72409.1"/>
    <property type="molecule type" value="Genomic_DNA"/>
</dbReference>
<keyword evidence="1" id="KW-0812">Transmembrane</keyword>
<evidence type="ECO:0000313" key="2">
    <source>
        <dbReference type="EMBL" id="SFH72409.1"/>
    </source>
</evidence>
<gene>
    <name evidence="2" type="ORF">SAMN04487959_108147</name>
</gene>
<name>A0A1I3CDV3_9GAMM</name>
<accession>A0A1I3CDV3</accession>
<evidence type="ECO:0000313" key="3">
    <source>
        <dbReference type="Proteomes" id="UP000199040"/>
    </source>
</evidence>